<dbReference type="AlphaFoldDB" id="A0AAJ1DH86"/>
<dbReference type="InterPro" id="IPR025474">
    <property type="entry name" value="DUF4325"/>
</dbReference>
<dbReference type="Pfam" id="PF14213">
    <property type="entry name" value="DUF4325"/>
    <property type="match status" value="1"/>
</dbReference>
<accession>A0AAJ1DH86</accession>
<evidence type="ECO:0000259" key="1">
    <source>
        <dbReference type="Pfam" id="PF14213"/>
    </source>
</evidence>
<proteinExistence type="predicted"/>
<sequence length="113" mass="12936">MRKLAYKLPVGDLASRNQAIPQRHKIESIINDNNLVELDLSGIFSISESYSDEIFGVLVIKFGKQRVLNQLKIRNASPAILKSIAKVIQRRDNEIQLKKVYPEYNREYSCVAC</sequence>
<organism evidence="2 3">
    <name type="scientific">Proteus mirabilis</name>
    <dbReference type="NCBI Taxonomy" id="584"/>
    <lineage>
        <taxon>Bacteria</taxon>
        <taxon>Pseudomonadati</taxon>
        <taxon>Pseudomonadota</taxon>
        <taxon>Gammaproteobacteria</taxon>
        <taxon>Enterobacterales</taxon>
        <taxon>Morganellaceae</taxon>
        <taxon>Proteus</taxon>
    </lineage>
</organism>
<evidence type="ECO:0000313" key="3">
    <source>
        <dbReference type="Proteomes" id="UP000195540"/>
    </source>
</evidence>
<dbReference type="RefSeq" id="WP_087726285.1">
    <property type="nucleotide sequence ID" value="NZ_CP021694.1"/>
</dbReference>
<name>A0AAJ1DH86_PROMI</name>
<evidence type="ECO:0000313" key="2">
    <source>
        <dbReference type="EMBL" id="ARX32865.1"/>
    </source>
</evidence>
<dbReference type="Proteomes" id="UP000195540">
    <property type="component" value="Chromosome"/>
</dbReference>
<protein>
    <recommendedName>
        <fullName evidence="1">DUF4325 domain-containing protein</fullName>
    </recommendedName>
</protein>
<reference evidence="2 3" key="1">
    <citation type="submission" date="2017-05" db="EMBL/GenBank/DDBJ databases">
        <title>Whole genome sequencing of Proteus mirabilis AR_0155.</title>
        <authorList>
            <person name="Conlan S."/>
            <person name="Thomas P.J."/>
            <person name="Mullikin J."/>
            <person name="Frank K.M."/>
            <person name="Segre J.A."/>
        </authorList>
    </citation>
    <scope>NUCLEOTIDE SEQUENCE [LARGE SCALE GENOMIC DNA]</scope>
    <source>
        <strain evidence="2 3">AR_0155</strain>
    </source>
</reference>
<feature type="domain" description="DUF4325" evidence="1">
    <location>
        <begin position="23"/>
        <end position="79"/>
    </location>
</feature>
<gene>
    <name evidence="2" type="ORF">AM402_01475</name>
</gene>
<dbReference type="EMBL" id="CP021694">
    <property type="protein sequence ID" value="ARX32865.1"/>
    <property type="molecule type" value="Genomic_DNA"/>
</dbReference>